<dbReference type="Proteomes" id="UP000316988">
    <property type="component" value="Unassembled WGS sequence"/>
</dbReference>
<name>A0A554RI49_9ACTN</name>
<comment type="caution">
    <text evidence="2">The sequence shown here is derived from an EMBL/GenBank/DDBJ whole genome shotgun (WGS) entry which is preliminary data.</text>
</comment>
<keyword evidence="3" id="KW-1185">Reference proteome</keyword>
<proteinExistence type="predicted"/>
<accession>A0A554RI49</accession>
<organism evidence="2 3">
    <name type="scientific">Aeromicrobium piscarium</name>
    <dbReference type="NCBI Taxonomy" id="2590901"/>
    <lineage>
        <taxon>Bacteria</taxon>
        <taxon>Bacillati</taxon>
        <taxon>Actinomycetota</taxon>
        <taxon>Actinomycetes</taxon>
        <taxon>Propionibacteriales</taxon>
        <taxon>Nocardioidaceae</taxon>
        <taxon>Aeromicrobium</taxon>
    </lineage>
</organism>
<dbReference type="AlphaFoldDB" id="A0A554RI49"/>
<evidence type="ECO:0000313" key="3">
    <source>
        <dbReference type="Proteomes" id="UP000316988"/>
    </source>
</evidence>
<evidence type="ECO:0000313" key="2">
    <source>
        <dbReference type="EMBL" id="TSD53682.1"/>
    </source>
</evidence>
<evidence type="ECO:0000256" key="1">
    <source>
        <dbReference type="SAM" id="Phobius"/>
    </source>
</evidence>
<gene>
    <name evidence="2" type="ORF">FNM00_18105</name>
</gene>
<sequence length="80" mass="9067">MTDAQTWTLIVGVLTTFVAIIGLVSTVFIRVIRAEIGGLRSEMGGLRSEMVVRFTAVNERLDYLDRDVQALMKRVFHRPE</sequence>
<feature type="transmembrane region" description="Helical" evidence="1">
    <location>
        <begin position="6"/>
        <end position="32"/>
    </location>
</feature>
<dbReference type="OrthoDB" id="5078127at2"/>
<keyword evidence="1" id="KW-1133">Transmembrane helix</keyword>
<protein>
    <submittedName>
        <fullName evidence="2">Uncharacterized protein</fullName>
    </submittedName>
</protein>
<dbReference type="EMBL" id="VLNT01000030">
    <property type="protein sequence ID" value="TSD53682.1"/>
    <property type="molecule type" value="Genomic_DNA"/>
</dbReference>
<keyword evidence="1" id="KW-0812">Transmembrane</keyword>
<keyword evidence="1" id="KW-0472">Membrane</keyword>
<dbReference type="RefSeq" id="WP_143914938.1">
    <property type="nucleotide sequence ID" value="NZ_VLNT01000030.1"/>
</dbReference>
<reference evidence="2 3" key="1">
    <citation type="submission" date="2019-07" db="EMBL/GenBank/DDBJ databases">
        <authorList>
            <person name="Zhao L.H."/>
        </authorList>
    </citation>
    <scope>NUCLEOTIDE SEQUENCE [LARGE SCALE GENOMIC DNA]</scope>
    <source>
        <strain evidence="2 3">Co35</strain>
    </source>
</reference>